<accession>W4VL51</accession>
<comment type="cofactor">
    <cofactor evidence="1 10">
        <name>pyridoxal 5'-phosphate</name>
        <dbReference type="ChEBI" id="CHEBI:597326"/>
    </cofactor>
</comment>
<evidence type="ECO:0000256" key="7">
    <source>
        <dbReference type="ARBA" id="ARBA00023004"/>
    </source>
</evidence>
<dbReference type="eggNOG" id="COG1104">
    <property type="taxonomic scope" value="Bacteria"/>
</dbReference>
<protein>
    <recommendedName>
        <fullName evidence="3">cysteine desulfurase</fullName>
        <ecNumber evidence="3">2.8.1.7</ecNumber>
    </recommendedName>
</protein>
<dbReference type="Gene3D" id="3.90.1150.10">
    <property type="entry name" value="Aspartate Aminotransferase, domain 1"/>
    <property type="match status" value="1"/>
</dbReference>
<proteinExistence type="inferred from homology"/>
<evidence type="ECO:0000259" key="11">
    <source>
        <dbReference type="Pfam" id="PF00266"/>
    </source>
</evidence>
<dbReference type="STRING" id="1298598.JCM21714_3254"/>
<gene>
    <name evidence="12" type="ORF">JCM21714_3254</name>
</gene>
<dbReference type="InterPro" id="IPR015422">
    <property type="entry name" value="PyrdxlP-dep_Trfase_small"/>
</dbReference>
<sequence length="337" mass="37185">MKAIYLDHAATTPVHPAVVEVMTASLQETFGNPSSIHSFGRKARQELDRARTIAAQSIHAHEKDIVFTSGGTEADNLAIMGVAYHNQDKGKHIITTKIEHHATLHTVENLEKQGFEVTYLDVNEQGYLNIDDLKAALREDTILITVMMVNNETGVIQPIKEIGELLQDHPAYFHTDAVQAFGMLEIDVNELNVDLLTVSSHKINGPKGGVGFLYVQPKITLTALQHGGGEQERKRRPGTENLTAVIGFAEAIELAQAERATRYQAYQEYRDTFLQIMRDHELDFSINGEYSQRVPTIVNLSFPGANVESLLTNFDLSGVAASSGSACTAGLWSLHMY</sequence>
<evidence type="ECO:0000313" key="12">
    <source>
        <dbReference type="EMBL" id="GAE94120.1"/>
    </source>
</evidence>
<dbReference type="RefSeq" id="WP_369403573.1">
    <property type="nucleotide sequence ID" value="NZ_BAVS01000019.1"/>
</dbReference>
<evidence type="ECO:0000256" key="6">
    <source>
        <dbReference type="ARBA" id="ARBA00022898"/>
    </source>
</evidence>
<comment type="catalytic activity">
    <reaction evidence="9">
        <text>(sulfur carrier)-H + L-cysteine = (sulfur carrier)-SH + L-alanine</text>
        <dbReference type="Rhea" id="RHEA:43892"/>
        <dbReference type="Rhea" id="RHEA-COMP:14737"/>
        <dbReference type="Rhea" id="RHEA-COMP:14739"/>
        <dbReference type="ChEBI" id="CHEBI:29917"/>
        <dbReference type="ChEBI" id="CHEBI:35235"/>
        <dbReference type="ChEBI" id="CHEBI:57972"/>
        <dbReference type="ChEBI" id="CHEBI:64428"/>
        <dbReference type="EC" id="2.8.1.7"/>
    </reaction>
</comment>
<dbReference type="InterPro" id="IPR000192">
    <property type="entry name" value="Aminotrans_V_dom"/>
</dbReference>
<dbReference type="PANTHER" id="PTHR11601:SF34">
    <property type="entry name" value="CYSTEINE DESULFURASE"/>
    <property type="match status" value="1"/>
</dbReference>
<evidence type="ECO:0000256" key="2">
    <source>
        <dbReference type="ARBA" id="ARBA00006490"/>
    </source>
</evidence>
<dbReference type="GO" id="GO:0031071">
    <property type="term" value="F:cysteine desulfurase activity"/>
    <property type="evidence" value="ECO:0007669"/>
    <property type="project" value="UniProtKB-EC"/>
</dbReference>
<dbReference type="Pfam" id="PF00266">
    <property type="entry name" value="Aminotran_5"/>
    <property type="match status" value="1"/>
</dbReference>
<dbReference type="InterPro" id="IPR015424">
    <property type="entry name" value="PyrdxlP-dep_Trfase"/>
</dbReference>
<dbReference type="SUPFAM" id="SSF53383">
    <property type="entry name" value="PLP-dependent transferases"/>
    <property type="match status" value="1"/>
</dbReference>
<evidence type="ECO:0000256" key="8">
    <source>
        <dbReference type="ARBA" id="ARBA00023014"/>
    </source>
</evidence>
<dbReference type="Proteomes" id="UP000019102">
    <property type="component" value="Unassembled WGS sequence"/>
</dbReference>
<keyword evidence="8" id="KW-0411">Iron-sulfur</keyword>
<evidence type="ECO:0000256" key="4">
    <source>
        <dbReference type="ARBA" id="ARBA00022679"/>
    </source>
</evidence>
<dbReference type="EMBL" id="BAVS01000019">
    <property type="protein sequence ID" value="GAE94120.1"/>
    <property type="molecule type" value="Genomic_DNA"/>
</dbReference>
<evidence type="ECO:0000256" key="10">
    <source>
        <dbReference type="RuleBase" id="RU004504"/>
    </source>
</evidence>
<dbReference type="InterPro" id="IPR016454">
    <property type="entry name" value="Cysteine_dSase"/>
</dbReference>
<keyword evidence="6" id="KW-0663">Pyridoxal phosphate</keyword>
<dbReference type="Gene3D" id="1.10.260.50">
    <property type="match status" value="1"/>
</dbReference>
<keyword evidence="13" id="KW-1185">Reference proteome</keyword>
<dbReference type="InterPro" id="IPR020578">
    <property type="entry name" value="Aminotrans_V_PyrdxlP_BS"/>
</dbReference>
<reference evidence="12 13" key="1">
    <citation type="journal article" date="2014" name="Genome Announc.">
        <title>Draft Genome Sequence of the Boron-Tolerant and Moderately Halotolerant Bacterium Gracilibacillus boraciitolerans JCM 21714T.</title>
        <authorList>
            <person name="Ahmed I."/>
            <person name="Oshima K."/>
            <person name="Suda W."/>
            <person name="Kitamura K."/>
            <person name="Iida T."/>
            <person name="Ohmori Y."/>
            <person name="Fujiwara T."/>
            <person name="Hattori M."/>
            <person name="Ohkuma M."/>
        </authorList>
    </citation>
    <scope>NUCLEOTIDE SEQUENCE [LARGE SCALE GENOMIC DNA]</scope>
    <source>
        <strain evidence="12 13">JCM 21714</strain>
    </source>
</reference>
<dbReference type="PANTHER" id="PTHR11601">
    <property type="entry name" value="CYSTEINE DESULFURYLASE FAMILY MEMBER"/>
    <property type="match status" value="1"/>
</dbReference>
<dbReference type="FunFam" id="3.40.640.10:FF:000084">
    <property type="entry name" value="IscS-like cysteine desulfurase"/>
    <property type="match status" value="1"/>
</dbReference>
<evidence type="ECO:0000256" key="5">
    <source>
        <dbReference type="ARBA" id="ARBA00022723"/>
    </source>
</evidence>
<keyword evidence="4" id="KW-0808">Transferase</keyword>
<comment type="caution">
    <text evidence="12">The sequence shown here is derived from an EMBL/GenBank/DDBJ whole genome shotgun (WGS) entry which is preliminary data.</text>
</comment>
<keyword evidence="7" id="KW-0408">Iron</keyword>
<dbReference type="EC" id="2.8.1.7" evidence="3"/>
<feature type="domain" description="Aminotransferase class V" evidence="11">
    <location>
        <begin position="4"/>
        <end position="328"/>
    </location>
</feature>
<comment type="similarity">
    <text evidence="2">Belongs to the class-V pyridoxal-phosphate-dependent aminotransferase family. NifS/IscS subfamily.</text>
</comment>
<dbReference type="GO" id="GO:0051536">
    <property type="term" value="F:iron-sulfur cluster binding"/>
    <property type="evidence" value="ECO:0007669"/>
    <property type="project" value="UniProtKB-KW"/>
</dbReference>
<dbReference type="InterPro" id="IPR015421">
    <property type="entry name" value="PyrdxlP-dep_Trfase_major"/>
</dbReference>
<dbReference type="Gene3D" id="3.40.640.10">
    <property type="entry name" value="Type I PLP-dependent aspartate aminotransferase-like (Major domain)"/>
    <property type="match status" value="1"/>
</dbReference>
<dbReference type="GO" id="GO:0046872">
    <property type="term" value="F:metal ion binding"/>
    <property type="evidence" value="ECO:0007669"/>
    <property type="project" value="UniProtKB-KW"/>
</dbReference>
<evidence type="ECO:0000256" key="3">
    <source>
        <dbReference type="ARBA" id="ARBA00012239"/>
    </source>
</evidence>
<evidence type="ECO:0000256" key="9">
    <source>
        <dbReference type="ARBA" id="ARBA00050776"/>
    </source>
</evidence>
<dbReference type="AlphaFoldDB" id="W4VL51"/>
<dbReference type="PROSITE" id="PS00595">
    <property type="entry name" value="AA_TRANSFER_CLASS_5"/>
    <property type="match status" value="1"/>
</dbReference>
<name>W4VL51_9BACI</name>
<dbReference type="PIRSF" id="PIRSF005572">
    <property type="entry name" value="NifS"/>
    <property type="match status" value="1"/>
</dbReference>
<organism evidence="12 13">
    <name type="scientific">Gracilibacillus boraciitolerans JCM 21714</name>
    <dbReference type="NCBI Taxonomy" id="1298598"/>
    <lineage>
        <taxon>Bacteria</taxon>
        <taxon>Bacillati</taxon>
        <taxon>Bacillota</taxon>
        <taxon>Bacilli</taxon>
        <taxon>Bacillales</taxon>
        <taxon>Bacillaceae</taxon>
        <taxon>Gracilibacillus</taxon>
    </lineage>
</organism>
<evidence type="ECO:0000313" key="13">
    <source>
        <dbReference type="Proteomes" id="UP000019102"/>
    </source>
</evidence>
<keyword evidence="5" id="KW-0479">Metal-binding</keyword>
<evidence type="ECO:0000256" key="1">
    <source>
        <dbReference type="ARBA" id="ARBA00001933"/>
    </source>
</evidence>